<dbReference type="STRING" id="76114.ebA1588"/>
<gene>
    <name evidence="1" type="ORF">ebA1588</name>
</gene>
<dbReference type="eggNOG" id="COG2227">
    <property type="taxonomic scope" value="Bacteria"/>
</dbReference>
<protein>
    <recommendedName>
        <fullName evidence="3">Methyltransferase type 11 domain-containing protein</fullName>
    </recommendedName>
</protein>
<dbReference type="CDD" id="cd02440">
    <property type="entry name" value="AdoMet_MTases"/>
    <property type="match status" value="1"/>
</dbReference>
<accession>Q5P6S1</accession>
<dbReference type="HOGENOM" id="CLU_569441_0_0_4"/>
<dbReference type="KEGG" id="eba:ebA1588"/>
<evidence type="ECO:0000313" key="2">
    <source>
        <dbReference type="Proteomes" id="UP000006552"/>
    </source>
</evidence>
<dbReference type="Pfam" id="PF13489">
    <property type="entry name" value="Methyltransf_23"/>
    <property type="match status" value="1"/>
</dbReference>
<evidence type="ECO:0008006" key="3">
    <source>
        <dbReference type="Google" id="ProtNLM"/>
    </source>
</evidence>
<dbReference type="PANTHER" id="PTHR43861">
    <property type="entry name" value="TRANS-ACONITATE 2-METHYLTRANSFERASE-RELATED"/>
    <property type="match status" value="1"/>
</dbReference>
<evidence type="ECO:0000313" key="1">
    <source>
        <dbReference type="EMBL" id="CAI06990.1"/>
    </source>
</evidence>
<dbReference type="EMBL" id="CR555306">
    <property type="protein sequence ID" value="CAI06990.1"/>
    <property type="molecule type" value="Genomic_DNA"/>
</dbReference>
<reference evidence="1 2" key="1">
    <citation type="journal article" date="2005" name="Arch. Microbiol.">
        <title>The genome sequence of an anaerobic aromatic-degrading denitrifying bacterium, strain EbN1.</title>
        <authorList>
            <person name="Rabus R."/>
            <person name="Kube M."/>
            <person name="Heider J."/>
            <person name="Beck A."/>
            <person name="Heitmann K."/>
            <person name="Widdel F."/>
            <person name="Reinhardt R."/>
        </authorList>
    </citation>
    <scope>NUCLEOTIDE SEQUENCE [LARGE SCALE GENOMIC DNA]</scope>
    <source>
        <strain evidence="1 2">EbN1</strain>
    </source>
</reference>
<dbReference type="AlphaFoldDB" id="Q5P6S1"/>
<dbReference type="Gene3D" id="3.40.50.150">
    <property type="entry name" value="Vaccinia Virus protein VP39"/>
    <property type="match status" value="1"/>
</dbReference>
<sequence>MAMTVVPRPVLRLLRVVEEGGFDSAPVRGVDERRVVLRFDADADEFAVGDCRLDGGVRRLSVHPRWRGLGADFQQQLANRHFTDELLVYRPDVIVIDGVTGASLDMVRVGALLGYPVLMRVPGVALPPAGSRARLWLADVVALASGIYVNGDEAADAAFRETFPARAPALAASLEQALQALQPLPVVASSDSTVSGYAHYAFGLRDHGLLYRMQLPLARHFDGCSEVLEVACGTAVFLDILRQRGIAARGVERDSASVRYARGLGFDIEEADALDYLAGAGGRFDGIYCSHFVEHLDTAGVDRLISLIAHALRPGGVAVFVFPDPESIRSQLLGFWRDPEHVRFYHPDLIELMCRGHGLDPEFHSHRADGREVVPFAWQPPLNAAAAVPNPPAALPSPAFPVEPAGRMERMLRRFGIISPAALRRLENAFTKHVAVQHEYTARLQSRVDELEGAVRSLWAVNQTWAWDDNAVIRVRKPA</sequence>
<dbReference type="SUPFAM" id="SSF53335">
    <property type="entry name" value="S-adenosyl-L-methionine-dependent methyltransferases"/>
    <property type="match status" value="1"/>
</dbReference>
<dbReference type="InterPro" id="IPR029063">
    <property type="entry name" value="SAM-dependent_MTases_sf"/>
</dbReference>
<name>Q5P6S1_AROAE</name>
<proteinExistence type="predicted"/>
<dbReference type="Proteomes" id="UP000006552">
    <property type="component" value="Chromosome"/>
</dbReference>
<organism evidence="1 2">
    <name type="scientific">Aromatoleum aromaticum (strain DSM 19018 / LMG 30748 / EbN1)</name>
    <name type="common">Azoarcus sp. (strain EbN1)</name>
    <dbReference type="NCBI Taxonomy" id="76114"/>
    <lineage>
        <taxon>Bacteria</taxon>
        <taxon>Pseudomonadati</taxon>
        <taxon>Pseudomonadota</taxon>
        <taxon>Betaproteobacteria</taxon>
        <taxon>Rhodocyclales</taxon>
        <taxon>Rhodocyclaceae</taxon>
        <taxon>Aromatoleum</taxon>
    </lineage>
</organism>
<keyword evidence="2" id="KW-1185">Reference proteome</keyword>